<dbReference type="InterPro" id="IPR018114">
    <property type="entry name" value="TRYPSIN_HIS"/>
</dbReference>
<dbReference type="InterPro" id="IPR033116">
    <property type="entry name" value="TRYPSIN_SER"/>
</dbReference>
<dbReference type="GO" id="GO:0006508">
    <property type="term" value="P:proteolysis"/>
    <property type="evidence" value="ECO:0007669"/>
    <property type="project" value="UniProtKB-KW"/>
</dbReference>
<dbReference type="PANTHER" id="PTHR24253:SF119">
    <property type="entry name" value="SERINE PROTEASE 27"/>
    <property type="match status" value="1"/>
</dbReference>
<dbReference type="AlphaFoldDB" id="A0A670K930"/>
<dbReference type="Pfam" id="PF00089">
    <property type="entry name" value="Trypsin"/>
    <property type="match status" value="1"/>
</dbReference>
<dbReference type="GeneTree" id="ENSGT00940000154999"/>
<comment type="similarity">
    <text evidence="1">Belongs to the peptidase S1 family. Snake venom subfamily.</text>
</comment>
<evidence type="ECO:0000256" key="3">
    <source>
        <dbReference type="RuleBase" id="RU363034"/>
    </source>
</evidence>
<dbReference type="SMART" id="SM00020">
    <property type="entry name" value="Tryp_SPc"/>
    <property type="match status" value="1"/>
</dbReference>
<dbReference type="Proteomes" id="UP000472272">
    <property type="component" value="Chromosome 13"/>
</dbReference>
<dbReference type="InterPro" id="IPR043504">
    <property type="entry name" value="Peptidase_S1_PA_chymotrypsin"/>
</dbReference>
<protein>
    <recommendedName>
        <fullName evidence="4">Peptidase S1 domain-containing protein</fullName>
    </recommendedName>
</protein>
<keyword evidence="3" id="KW-0645">Protease</keyword>
<dbReference type="Gene3D" id="2.40.10.10">
    <property type="entry name" value="Trypsin-like serine proteases"/>
    <property type="match status" value="1"/>
</dbReference>
<evidence type="ECO:0000259" key="4">
    <source>
        <dbReference type="PROSITE" id="PS50240"/>
    </source>
</evidence>
<reference evidence="5 6" key="1">
    <citation type="journal article" date="2019" name="Proc. Natl. Acad. Sci. U.S.A.">
        <title>Regulatory changes in pterin and carotenoid genes underlie balanced color polymorphisms in the wall lizard.</title>
        <authorList>
            <person name="Andrade P."/>
            <person name="Pinho C."/>
            <person name="Perez I de Lanuza G."/>
            <person name="Afonso S."/>
            <person name="Brejcha J."/>
            <person name="Rubin C.J."/>
            <person name="Wallerman O."/>
            <person name="Pereira P."/>
            <person name="Sabatino S.J."/>
            <person name="Bellati A."/>
            <person name="Pellitteri-Rosa D."/>
            <person name="Bosakova Z."/>
            <person name="Bunikis I."/>
            <person name="Carretero M.A."/>
            <person name="Feiner N."/>
            <person name="Marsik P."/>
            <person name="Pauperio F."/>
            <person name="Salvi D."/>
            <person name="Soler L."/>
            <person name="While G.M."/>
            <person name="Uller T."/>
            <person name="Font E."/>
            <person name="Andersson L."/>
            <person name="Carneiro M."/>
        </authorList>
    </citation>
    <scope>NUCLEOTIDE SEQUENCE</scope>
</reference>
<keyword evidence="2" id="KW-1015">Disulfide bond</keyword>
<dbReference type="PANTHER" id="PTHR24253">
    <property type="entry name" value="TRANSMEMBRANE PROTEASE SERINE"/>
    <property type="match status" value="1"/>
</dbReference>
<evidence type="ECO:0000313" key="5">
    <source>
        <dbReference type="Ensembl" id="ENSPMRP00000032114.1"/>
    </source>
</evidence>
<name>A0A670K930_PODMU</name>
<reference evidence="5" key="3">
    <citation type="submission" date="2025-09" db="UniProtKB">
        <authorList>
            <consortium name="Ensembl"/>
        </authorList>
    </citation>
    <scope>IDENTIFICATION</scope>
</reference>
<dbReference type="OMA" id="EMCAIPN"/>
<dbReference type="Ensembl" id="ENSPMRT00000034055.1">
    <property type="protein sequence ID" value="ENSPMRP00000032114.1"/>
    <property type="gene ID" value="ENSPMRG00000020818.1"/>
</dbReference>
<evidence type="ECO:0000256" key="1">
    <source>
        <dbReference type="ARBA" id="ARBA00009228"/>
    </source>
</evidence>
<keyword evidence="3" id="KW-0720">Serine protease</keyword>
<dbReference type="PROSITE" id="PS50240">
    <property type="entry name" value="TRYPSIN_DOM"/>
    <property type="match status" value="1"/>
</dbReference>
<organism evidence="5 6">
    <name type="scientific">Podarcis muralis</name>
    <name type="common">Wall lizard</name>
    <name type="synonym">Lacerta muralis</name>
    <dbReference type="NCBI Taxonomy" id="64176"/>
    <lineage>
        <taxon>Eukaryota</taxon>
        <taxon>Metazoa</taxon>
        <taxon>Chordata</taxon>
        <taxon>Craniata</taxon>
        <taxon>Vertebrata</taxon>
        <taxon>Euteleostomi</taxon>
        <taxon>Lepidosauria</taxon>
        <taxon>Squamata</taxon>
        <taxon>Bifurcata</taxon>
        <taxon>Unidentata</taxon>
        <taxon>Episquamata</taxon>
        <taxon>Laterata</taxon>
        <taxon>Lacertibaenia</taxon>
        <taxon>Lacertidae</taxon>
        <taxon>Podarcis</taxon>
    </lineage>
</organism>
<dbReference type="CDD" id="cd00190">
    <property type="entry name" value="Tryp_SPc"/>
    <property type="match status" value="1"/>
</dbReference>
<dbReference type="GO" id="GO:0004252">
    <property type="term" value="F:serine-type endopeptidase activity"/>
    <property type="evidence" value="ECO:0007669"/>
    <property type="project" value="InterPro"/>
</dbReference>
<dbReference type="FunFam" id="2.40.10.10:FF:000039">
    <property type="entry name" value="Brain-specific serine protease 4"/>
    <property type="match status" value="1"/>
</dbReference>
<proteinExistence type="inferred from homology"/>
<dbReference type="InterPro" id="IPR001314">
    <property type="entry name" value="Peptidase_S1A"/>
</dbReference>
<dbReference type="GO" id="GO:0035821">
    <property type="term" value="P:modulation of process of another organism"/>
    <property type="evidence" value="ECO:0007669"/>
    <property type="project" value="UniProtKB-ARBA"/>
</dbReference>
<feature type="domain" description="Peptidase S1" evidence="4">
    <location>
        <begin position="61"/>
        <end position="288"/>
    </location>
</feature>
<dbReference type="PROSITE" id="PS00135">
    <property type="entry name" value="TRYPSIN_SER"/>
    <property type="match status" value="1"/>
</dbReference>
<sequence>MLYLQILKQSFEDIDHQLIQTLLTISKLCIRSKPICLSISCHLLFLSVLPVCGRVMPQNRIVGGKDASRGDWPWQVSLQYNGQHACGGTLISADWVLTAAHCFPKTSKLSHFKANLGNYQLLNPEPNAKWLKLSQVIVNKHYAGDGTSGDIALVQLEHPVRFTKSILPACLPDAKVQIPNGTLCWVTGWGAPQYGATLRAPKTLQQLQVPLIDTRSCDIQDDMICAGYAKGEKDACLGDSGGPLVCQEDGAWFVVGIVSWGEMCAIPNRPGVYTRVGFYEDWIKRHYVGAQFGLVNVTYYRDSSSALASSLVLKEFLLLLTASCLTAILLT</sequence>
<dbReference type="InterPro" id="IPR001254">
    <property type="entry name" value="Trypsin_dom"/>
</dbReference>
<evidence type="ECO:0000256" key="2">
    <source>
        <dbReference type="ARBA" id="ARBA00023157"/>
    </source>
</evidence>
<reference evidence="5" key="2">
    <citation type="submission" date="2025-08" db="UniProtKB">
        <authorList>
            <consortium name="Ensembl"/>
        </authorList>
    </citation>
    <scope>IDENTIFICATION</scope>
</reference>
<keyword evidence="6" id="KW-1185">Reference proteome</keyword>
<evidence type="ECO:0000313" key="6">
    <source>
        <dbReference type="Proteomes" id="UP000472272"/>
    </source>
</evidence>
<dbReference type="GO" id="GO:0005576">
    <property type="term" value="C:extracellular region"/>
    <property type="evidence" value="ECO:0007669"/>
    <property type="project" value="UniProtKB-ARBA"/>
</dbReference>
<dbReference type="PRINTS" id="PR00722">
    <property type="entry name" value="CHYMOTRYPSIN"/>
</dbReference>
<dbReference type="SUPFAM" id="SSF50494">
    <property type="entry name" value="Trypsin-like serine proteases"/>
    <property type="match status" value="1"/>
</dbReference>
<dbReference type="PROSITE" id="PS00134">
    <property type="entry name" value="TRYPSIN_HIS"/>
    <property type="match status" value="1"/>
</dbReference>
<accession>A0A670K930</accession>
<dbReference type="InterPro" id="IPR009003">
    <property type="entry name" value="Peptidase_S1_PA"/>
</dbReference>
<keyword evidence="3" id="KW-0378">Hydrolase</keyword>